<organism evidence="1 2">
    <name type="scientific">Persea americana</name>
    <name type="common">Avocado</name>
    <dbReference type="NCBI Taxonomy" id="3435"/>
    <lineage>
        <taxon>Eukaryota</taxon>
        <taxon>Viridiplantae</taxon>
        <taxon>Streptophyta</taxon>
        <taxon>Embryophyta</taxon>
        <taxon>Tracheophyta</taxon>
        <taxon>Spermatophyta</taxon>
        <taxon>Magnoliopsida</taxon>
        <taxon>Magnoliidae</taxon>
        <taxon>Laurales</taxon>
        <taxon>Lauraceae</taxon>
        <taxon>Persea</taxon>
    </lineage>
</organism>
<accession>A0ACC2LMW6</accession>
<gene>
    <name evidence="1" type="ORF">MRB53_009067</name>
</gene>
<evidence type="ECO:0000313" key="2">
    <source>
        <dbReference type="Proteomes" id="UP001234297"/>
    </source>
</evidence>
<comment type="caution">
    <text evidence="1">The sequence shown here is derived from an EMBL/GenBank/DDBJ whole genome shotgun (WGS) entry which is preliminary data.</text>
</comment>
<evidence type="ECO:0000313" key="1">
    <source>
        <dbReference type="EMBL" id="KAJ8634800.1"/>
    </source>
</evidence>
<proteinExistence type="predicted"/>
<protein>
    <submittedName>
        <fullName evidence="1">Uncharacterized protein</fullName>
    </submittedName>
</protein>
<dbReference type="Proteomes" id="UP001234297">
    <property type="component" value="Chromosome 3"/>
</dbReference>
<dbReference type="EMBL" id="CM056811">
    <property type="protein sequence ID" value="KAJ8634800.1"/>
    <property type="molecule type" value="Genomic_DNA"/>
</dbReference>
<sequence length="605" mass="66872">MFNFAQECVSSSRASTSSCINMLGALSMADTTSASSSMRPLTTLKLLKGRVMSLSGTCTLDFKQFPYEEHGDCFDIGMVAKPAQPEGLCCQLGLQNIFMAMAITANVSRTIFLDTTQALECNAVFQGLHTRTNLSTCKFQDFISSSTSSKCSTDVNATVGLLGIERFGGLRSSCENISKNRSSDEGCFNCLVSYRRSLQALEDANEREGSTPGRSVCAEALLVSLASSEVASKEWVQGLFSCLWVEISTTWPTEKHEKGKGFSSRSKKLLIATITGASLLAILAPILYIITKKRLRKESKKEIEDLSVIVTEKSIEDDCSNSFSFSGLYIFSRSEIARATGNFNVTNVIGEGSKGKVYLGTMPSGQKVAVKRLHDDMKLQNFAMEISKLARIRHPNVVSVLGYCDRGEQCLVYEFCVNGNLESWLLGDLKLQVLTWEQRLRIAICVAQGLWFLQNNPFEEIKHGGIKLTNILLNERLEAKLSDSVLSSNRPTKFDRKIDGYFKDEFITQPSEVYSFGVFLLQLLTGTVVDFVDSRPCLLVTEAREMARKGEDTSVLADPQMMGLYNSTSFQRVVLIAVHCTASSERERPSLDELLYGLQQEQALA</sequence>
<keyword evidence="2" id="KW-1185">Reference proteome</keyword>
<reference evidence="1 2" key="1">
    <citation type="journal article" date="2022" name="Hortic Res">
        <title>A haplotype resolved chromosomal level avocado genome allows analysis of novel avocado genes.</title>
        <authorList>
            <person name="Nath O."/>
            <person name="Fletcher S.J."/>
            <person name="Hayward A."/>
            <person name="Shaw L.M."/>
            <person name="Masouleh A.K."/>
            <person name="Furtado A."/>
            <person name="Henry R.J."/>
            <person name="Mitter N."/>
        </authorList>
    </citation>
    <scope>NUCLEOTIDE SEQUENCE [LARGE SCALE GENOMIC DNA]</scope>
    <source>
        <strain evidence="2">cv. Hass</strain>
    </source>
</reference>
<name>A0ACC2LMW6_PERAE</name>